<name>A0A5C1K7G1_9CAUD</name>
<dbReference type="GeneID" id="77936897"/>
<dbReference type="Proteomes" id="UP000322144">
    <property type="component" value="Segment"/>
</dbReference>
<evidence type="ECO:0000313" key="2">
    <source>
        <dbReference type="Proteomes" id="UP000322144"/>
    </source>
</evidence>
<dbReference type="RefSeq" id="YP_010660887.1">
    <property type="nucleotide sequence ID" value="NC_070882.1"/>
</dbReference>
<protein>
    <submittedName>
        <fullName evidence="1">Uncharacterized protein</fullName>
    </submittedName>
</protein>
<reference evidence="1 2" key="1">
    <citation type="submission" date="2019-06" db="EMBL/GenBank/DDBJ databases">
        <title>A distant relative of Phikzvirus genus phages from a therapeutic phage collection.</title>
        <authorList>
            <person name="Hejnowicz M.S."/>
            <person name="Dabrowski K."/>
            <person name="Gawor J."/>
            <person name="Weber-Dabrowska B."/>
            <person name="Gromadka R."/>
            <person name="Lobocka M.B."/>
        </authorList>
    </citation>
    <scope>NUCLEOTIDE SEQUENCE [LARGE SCALE GENOMIC DNA]</scope>
</reference>
<dbReference type="EMBL" id="MN103543">
    <property type="protein sequence ID" value="QEM41876.1"/>
    <property type="molecule type" value="Genomic_DNA"/>
</dbReference>
<evidence type="ECO:0000313" key="1">
    <source>
        <dbReference type="EMBL" id="QEM41876.1"/>
    </source>
</evidence>
<organism evidence="1 2">
    <name type="scientific">Pseudomonas phage vB_PaeM_PS119XW</name>
    <dbReference type="NCBI Taxonomy" id="2601632"/>
    <lineage>
        <taxon>Viruses</taxon>
        <taxon>Duplodnaviria</taxon>
        <taxon>Heunggongvirae</taxon>
        <taxon>Uroviricota</taxon>
        <taxon>Caudoviricetes</taxon>
        <taxon>Chimalliviridae</taxon>
        <taxon>Pawinskivirus</taxon>
        <taxon>Pawinskivirus PS119XW</taxon>
    </lineage>
</organism>
<keyword evidence="2" id="KW-1185">Reference proteome</keyword>
<sequence>MKFEKLPNAKFRVTISFEEMRQRMAEGLRRDLALLGKERVEAIVEHARTLSQLYLWENSSFVKKNELLMSGMELGHPNVIVSSPENMILRGMVIDANRVCATIDNWHIRQGNSIDTSHALILDITSAGPLARDMNALYDLLPLAVGFRYQLNEREQVADIVGVDILYKDDFDNPVFKDK</sequence>
<accession>A0A5C1K7G1</accession>
<proteinExistence type="predicted"/>
<dbReference type="KEGG" id="vg:77936897"/>